<comment type="subcellular location">
    <subcellularLocation>
        <location evidence="1">Membrane</location>
    </subcellularLocation>
</comment>
<keyword evidence="3" id="KW-0732">Signal</keyword>
<evidence type="ECO:0000256" key="5">
    <source>
        <dbReference type="ARBA" id="ARBA00023237"/>
    </source>
</evidence>
<proteinExistence type="predicted"/>
<sequence>MKLPILKIFLSIFIFIISSCSITKDLKENENLLTENLVTIDGKTSKNSPIKSIIKPKKNADFLWFPLRAHIYNLAHKNPDSAFVSWLNKKPKRKERLYKMLSKKQTIRLQNSFTNIHKWLQKSGEPPAIIDSSLIKKTISNIDKYYSQNGWRDAKTNYTIDYFDHKKAKVNYSIETNEPYIIDSISQNISSKAVDSVYSIYKKSSFIKLNKQYNHTSLINERERINNIMRNSGFYTFEKESIFFDSWHDSIAKTMWVDLIIKDKKTRTIDSTYKEPYKTYKISEVNVFTDFTYKNKGKAITDSASYNNHNFFSFDKQRYKPKALSNAIAIHKGSIYRDIDKSQTLRQLNNLRTFKYPNIKYTLDPSDSTNTNLIANVLLTPLKKFSLDAGIDALHNNIQNVGLAFSTSILARNVFRGAENLELAFRGSIGASKDASDSKDEFFDIRELGADLKLSFPRILFPVKTNKIIPNTMNPTTRISLGASNQTNIGLDKRTFSGAFNYRWFPSSKKTIRFDLFNAQFVRNLNPNNYFSVYESSYSSINQIAINSTYTTENLSIPEGVDQFIFDALSGNLPTSVSDLISGSTFQEISNIEERRQRLTENNLIFGSSFSYIHNTRTNLLDNHFTRFGAKLELAGNSLASLSNLLGLQKNSDDRYELFNVEYSQFIKTELDIIKYWDLSRDNIIALRSFFGIAIPYGNSNSIPFAKSFFAGGANDNRAWKAYGLGPGISGSFFEFNEANMKIALNAEYRFNVFGDMKGALFTDIGNIWNVLDNVEDESYRFTSLKDLSELAIGSGIGLRYDFGFFLLRFDTGFKTYEPYLNNKKWLTNYNFKNAVYNLGINYPF</sequence>
<evidence type="ECO:0000256" key="1">
    <source>
        <dbReference type="ARBA" id="ARBA00004370"/>
    </source>
</evidence>
<dbReference type="PROSITE" id="PS51257">
    <property type="entry name" value="PROKAR_LIPOPROTEIN"/>
    <property type="match status" value="1"/>
</dbReference>
<dbReference type="PANTHER" id="PTHR12815">
    <property type="entry name" value="SORTING AND ASSEMBLY MACHINERY SAMM50 PROTEIN FAMILY MEMBER"/>
    <property type="match status" value="1"/>
</dbReference>
<dbReference type="Proteomes" id="UP001596997">
    <property type="component" value="Unassembled WGS sequence"/>
</dbReference>
<evidence type="ECO:0000256" key="3">
    <source>
        <dbReference type="ARBA" id="ARBA00022729"/>
    </source>
</evidence>
<keyword evidence="2" id="KW-0812">Transmembrane</keyword>
<name>A0ABW3I1I1_9FLAO</name>
<dbReference type="Gene3D" id="2.40.160.50">
    <property type="entry name" value="membrane protein fhac: a member of the omp85/tpsb transporter family"/>
    <property type="match status" value="1"/>
</dbReference>
<evidence type="ECO:0000313" key="7">
    <source>
        <dbReference type="EMBL" id="MFD0963472.1"/>
    </source>
</evidence>
<dbReference type="InterPro" id="IPR039910">
    <property type="entry name" value="D15-like"/>
</dbReference>
<dbReference type="PANTHER" id="PTHR12815:SF47">
    <property type="entry name" value="TRANSLOCATION AND ASSEMBLY MODULE SUBUNIT TAMA"/>
    <property type="match status" value="1"/>
</dbReference>
<evidence type="ECO:0000259" key="6">
    <source>
        <dbReference type="Pfam" id="PF01103"/>
    </source>
</evidence>
<feature type="domain" description="Bacterial surface antigen (D15)" evidence="6">
    <location>
        <begin position="488"/>
        <end position="816"/>
    </location>
</feature>
<organism evidence="7 8">
    <name type="scientific">Pseudofulvibacter geojedonensis</name>
    <dbReference type="NCBI Taxonomy" id="1123758"/>
    <lineage>
        <taxon>Bacteria</taxon>
        <taxon>Pseudomonadati</taxon>
        <taxon>Bacteroidota</taxon>
        <taxon>Flavobacteriia</taxon>
        <taxon>Flavobacteriales</taxon>
        <taxon>Flavobacteriaceae</taxon>
        <taxon>Pseudofulvibacter</taxon>
    </lineage>
</organism>
<dbReference type="RefSeq" id="WP_377714223.1">
    <property type="nucleotide sequence ID" value="NZ_JBHTJM010000006.1"/>
</dbReference>
<evidence type="ECO:0000313" key="8">
    <source>
        <dbReference type="Proteomes" id="UP001596997"/>
    </source>
</evidence>
<dbReference type="Pfam" id="PF01103">
    <property type="entry name" value="Omp85"/>
    <property type="match status" value="1"/>
</dbReference>
<keyword evidence="4" id="KW-0472">Membrane</keyword>
<dbReference type="EMBL" id="JBHTJM010000006">
    <property type="protein sequence ID" value="MFD0963472.1"/>
    <property type="molecule type" value="Genomic_DNA"/>
</dbReference>
<evidence type="ECO:0000256" key="4">
    <source>
        <dbReference type="ARBA" id="ARBA00023136"/>
    </source>
</evidence>
<keyword evidence="5" id="KW-0998">Cell outer membrane</keyword>
<reference evidence="8" key="1">
    <citation type="journal article" date="2019" name="Int. J. Syst. Evol. Microbiol.">
        <title>The Global Catalogue of Microorganisms (GCM) 10K type strain sequencing project: providing services to taxonomists for standard genome sequencing and annotation.</title>
        <authorList>
            <consortium name="The Broad Institute Genomics Platform"/>
            <consortium name="The Broad Institute Genome Sequencing Center for Infectious Disease"/>
            <person name="Wu L."/>
            <person name="Ma J."/>
        </authorList>
    </citation>
    <scope>NUCLEOTIDE SEQUENCE [LARGE SCALE GENOMIC DNA]</scope>
    <source>
        <strain evidence="8">CCUG 62114</strain>
    </source>
</reference>
<gene>
    <name evidence="7" type="ORF">ACFQ1O_05620</name>
</gene>
<accession>A0ABW3I1I1</accession>
<evidence type="ECO:0000256" key="2">
    <source>
        <dbReference type="ARBA" id="ARBA00022692"/>
    </source>
</evidence>
<dbReference type="InterPro" id="IPR000184">
    <property type="entry name" value="Bac_surfAg_D15"/>
</dbReference>
<protein>
    <submittedName>
        <fullName evidence="7">Outer membrane protein assembly factor</fullName>
    </submittedName>
</protein>
<comment type="caution">
    <text evidence="7">The sequence shown here is derived from an EMBL/GenBank/DDBJ whole genome shotgun (WGS) entry which is preliminary data.</text>
</comment>
<keyword evidence="8" id="KW-1185">Reference proteome</keyword>